<comment type="caution">
    <text evidence="4">The sequence shown here is derived from an EMBL/GenBank/DDBJ whole genome shotgun (WGS) entry which is preliminary data.</text>
</comment>
<sequence>MPRDQLQLPGLSNIMSFYVILLCVSQVHASCQSSFDNYCPPSLPFQAIIGIVIAGLIVAIVTIGIIIRIIRPWRFRQRNVLPTYGANTGWGVPDNSYGSQQPSRPIPTQMNSWNGHTPPPPFPKPFHSPPITSSPTQHPHSNQTQFSSPPRQPSGPSTPPHALSLPHSPHSSPPEPVRVSEDPPWAETLSAIVTPVASSPSHSHVATSVVRQSPPENMEMHPLRVNTEAVNDEPPPAYTST</sequence>
<feature type="signal peptide" evidence="3">
    <location>
        <begin position="1"/>
        <end position="29"/>
    </location>
</feature>
<keyword evidence="2" id="KW-0812">Transmembrane</keyword>
<gene>
    <name evidence="4" type="ORF">AZE42_06056</name>
</gene>
<dbReference type="AlphaFoldDB" id="A0A1J8Q8T3"/>
<evidence type="ECO:0000313" key="5">
    <source>
        <dbReference type="Proteomes" id="UP000183567"/>
    </source>
</evidence>
<feature type="chain" id="PRO_5013040757" evidence="3">
    <location>
        <begin position="30"/>
        <end position="241"/>
    </location>
</feature>
<accession>A0A1J8Q8T3</accession>
<keyword evidence="2" id="KW-0472">Membrane</keyword>
<keyword evidence="3" id="KW-0732">Signal</keyword>
<evidence type="ECO:0000256" key="2">
    <source>
        <dbReference type="SAM" id="Phobius"/>
    </source>
</evidence>
<evidence type="ECO:0000256" key="3">
    <source>
        <dbReference type="SAM" id="SignalP"/>
    </source>
</evidence>
<feature type="compositionally biased region" description="Polar residues" evidence="1">
    <location>
        <begin position="131"/>
        <end position="146"/>
    </location>
</feature>
<protein>
    <submittedName>
        <fullName evidence="4">Uncharacterized protein</fullName>
    </submittedName>
</protein>
<dbReference type="Proteomes" id="UP000183567">
    <property type="component" value="Unassembled WGS sequence"/>
</dbReference>
<feature type="compositionally biased region" description="Polar residues" evidence="1">
    <location>
        <begin position="196"/>
        <end position="215"/>
    </location>
</feature>
<keyword evidence="5" id="KW-1185">Reference proteome</keyword>
<evidence type="ECO:0000313" key="4">
    <source>
        <dbReference type="EMBL" id="OJA10057.1"/>
    </source>
</evidence>
<feature type="compositionally biased region" description="Pro residues" evidence="1">
    <location>
        <begin position="150"/>
        <end position="159"/>
    </location>
</feature>
<dbReference type="OrthoDB" id="2682090at2759"/>
<feature type="compositionally biased region" description="Polar residues" evidence="1">
    <location>
        <begin position="96"/>
        <end position="115"/>
    </location>
</feature>
<feature type="region of interest" description="Disordered" evidence="1">
    <location>
        <begin position="91"/>
        <end position="241"/>
    </location>
</feature>
<reference evidence="4 5" key="1">
    <citation type="submission" date="2016-03" db="EMBL/GenBank/DDBJ databases">
        <title>Comparative genomics of the ectomycorrhizal sister species Rhizopogon vinicolor and Rhizopogon vesiculosus (Basidiomycota: Boletales) reveals a divergence of the mating type B locus.</title>
        <authorList>
            <person name="Mujic A.B."/>
            <person name="Kuo A."/>
            <person name="Tritt A."/>
            <person name="Lipzen A."/>
            <person name="Chen C."/>
            <person name="Johnson J."/>
            <person name="Sharma A."/>
            <person name="Barry K."/>
            <person name="Grigoriev I.V."/>
            <person name="Spatafora J.W."/>
        </authorList>
    </citation>
    <scope>NUCLEOTIDE SEQUENCE [LARGE SCALE GENOMIC DNA]</scope>
    <source>
        <strain evidence="4 5">AM-OR11-056</strain>
    </source>
</reference>
<feature type="compositionally biased region" description="Low complexity" evidence="1">
    <location>
        <begin position="160"/>
        <end position="170"/>
    </location>
</feature>
<feature type="transmembrane region" description="Helical" evidence="2">
    <location>
        <begin position="45"/>
        <end position="70"/>
    </location>
</feature>
<keyword evidence="2" id="KW-1133">Transmembrane helix</keyword>
<dbReference type="EMBL" id="LVVM01005636">
    <property type="protein sequence ID" value="OJA10057.1"/>
    <property type="molecule type" value="Genomic_DNA"/>
</dbReference>
<name>A0A1J8Q8T3_9AGAM</name>
<organism evidence="4 5">
    <name type="scientific">Rhizopogon vesiculosus</name>
    <dbReference type="NCBI Taxonomy" id="180088"/>
    <lineage>
        <taxon>Eukaryota</taxon>
        <taxon>Fungi</taxon>
        <taxon>Dikarya</taxon>
        <taxon>Basidiomycota</taxon>
        <taxon>Agaricomycotina</taxon>
        <taxon>Agaricomycetes</taxon>
        <taxon>Agaricomycetidae</taxon>
        <taxon>Boletales</taxon>
        <taxon>Suillineae</taxon>
        <taxon>Rhizopogonaceae</taxon>
        <taxon>Rhizopogon</taxon>
    </lineage>
</organism>
<evidence type="ECO:0000256" key="1">
    <source>
        <dbReference type="SAM" id="MobiDB-lite"/>
    </source>
</evidence>
<proteinExistence type="predicted"/>
<feature type="compositionally biased region" description="Pro residues" evidence="1">
    <location>
        <begin position="117"/>
        <end position="128"/>
    </location>
</feature>